<keyword evidence="3" id="KW-1185">Reference proteome</keyword>
<gene>
    <name evidence="2" type="ORF">ACFFLH_05790</name>
</gene>
<reference evidence="2 3" key="1">
    <citation type="submission" date="2024-09" db="EMBL/GenBank/DDBJ databases">
        <authorList>
            <person name="Sun Q."/>
            <person name="Mori K."/>
        </authorList>
    </citation>
    <scope>NUCLEOTIDE SEQUENCE [LARGE SCALE GENOMIC DNA]</scope>
    <source>
        <strain evidence="2 3">ATCC 51285</strain>
    </source>
</reference>
<organism evidence="2 3">
    <name type="scientific">Balneatrix alpica</name>
    <dbReference type="NCBI Taxonomy" id="75684"/>
    <lineage>
        <taxon>Bacteria</taxon>
        <taxon>Pseudomonadati</taxon>
        <taxon>Pseudomonadota</taxon>
        <taxon>Gammaproteobacteria</taxon>
        <taxon>Oceanospirillales</taxon>
        <taxon>Balneatrichaceae</taxon>
        <taxon>Balneatrix</taxon>
    </lineage>
</organism>
<dbReference type="PANTHER" id="PTHR39431">
    <property type="entry name" value="FRPA/C-RELATED PROTEIN"/>
    <property type="match status" value="1"/>
</dbReference>
<accession>A0ABV5ZCS8</accession>
<dbReference type="RefSeq" id="WP_051527854.1">
    <property type="nucleotide sequence ID" value="NZ_JBHLZN010000001.1"/>
</dbReference>
<sequence length="456" mass="49924">MQIQQALMSLGSQSRQHKLEHQLQANSQSNLANLNSILLSEQAQQRWRAEQQASLTGASQVNSGAQQSTQAFEHFTAEVMAGFSRESVQVRADASALREDQGGGPGQLSVYEYAYYHEQESFSFAASGNISTADGREISFDFQLSMSRSFTFESVSARQERVRLQDPLMISLGNVPPSLGAMRFSFDLDGDGSKEQLAVPGAGMGLLVLDRNEDGQINDGSELFGVKSGNGFADLQALDEDGNGWLDENDPLFAKLQIWQPDGEGKGSLQSLKDAGVGAIYLGSVATPFSFRGEDGLLGKLQRAGVYLREDGSSGGLYQIDLAIAQHRQDKARGGKGLGPDLDKLLERLDALRERFEQEREQAGGVSAPSQESKEEQEDPLAQLTAELKRLRESLQEQQKLEQEQQAKRLQQRPATAADHYQKQQLQARSQSIYLNMQLNISAGVRMSSTGLDTEA</sequence>
<dbReference type="Proteomes" id="UP001589628">
    <property type="component" value="Unassembled WGS sequence"/>
</dbReference>
<feature type="region of interest" description="Disordered" evidence="1">
    <location>
        <begin position="357"/>
        <end position="379"/>
    </location>
</feature>
<evidence type="ECO:0000256" key="1">
    <source>
        <dbReference type="SAM" id="MobiDB-lite"/>
    </source>
</evidence>
<feature type="compositionally biased region" description="Basic and acidic residues" evidence="1">
    <location>
        <begin position="397"/>
        <end position="407"/>
    </location>
</feature>
<protein>
    <submittedName>
        <fullName evidence="2">Uncharacterized protein</fullName>
    </submittedName>
</protein>
<evidence type="ECO:0000313" key="3">
    <source>
        <dbReference type="Proteomes" id="UP001589628"/>
    </source>
</evidence>
<dbReference type="PANTHER" id="PTHR39431:SF1">
    <property type="entry name" value="FRPA_C-RELATED PROTEIN"/>
    <property type="match status" value="1"/>
</dbReference>
<evidence type="ECO:0000313" key="2">
    <source>
        <dbReference type="EMBL" id="MFB9885914.1"/>
    </source>
</evidence>
<comment type="caution">
    <text evidence="2">The sequence shown here is derived from an EMBL/GenBank/DDBJ whole genome shotgun (WGS) entry which is preliminary data.</text>
</comment>
<dbReference type="EMBL" id="JBHLZN010000001">
    <property type="protein sequence ID" value="MFB9885914.1"/>
    <property type="molecule type" value="Genomic_DNA"/>
</dbReference>
<feature type="region of interest" description="Disordered" evidence="1">
    <location>
        <begin position="397"/>
        <end position="427"/>
    </location>
</feature>
<proteinExistence type="predicted"/>
<name>A0ABV5ZCS8_9GAMM</name>